<dbReference type="Proteomes" id="UP000283523">
    <property type="component" value="Unassembled WGS sequence"/>
</dbReference>
<feature type="transmembrane region" description="Helical" evidence="1">
    <location>
        <begin position="170"/>
        <end position="186"/>
    </location>
</feature>
<feature type="transmembrane region" description="Helical" evidence="1">
    <location>
        <begin position="122"/>
        <end position="143"/>
    </location>
</feature>
<sequence length="442" mass="49510">MVFGLMFIYFTPPFQVADEPRHFARAYQLAERGLSACRLIPARDSLPLSFVQVDKQVSYLIGKEETKISRTRINQLMEIPLRPEQRAFYANVPNYSPVAYLPQIIIIAILRVSESSIVTMMYWARLMGLLAWLSISFIALRWLPGAKLIFFVIALLPMTLAQASSTSADGMTIALAFLTTAYYFRLAYSKQQVTITQILLGVVLIVALTATKFVYGTLLLLHLLIPKSKFGSPTLFWASFVSTGTIAVISLILLFVSLYSNTPANSMSSSVAGGPVRFPQVDFLLANPLSYPKILIATVSKHALLYGLSFVGVFGWLDTVMPLYTYVIAYVMLLAVIVCNGDGQLPINWKHKILFLFVFFLTLTGLLFAVSSDLRENPKASFVINGIQGRYFLPVAMLLALVLYNHHSAFKRFRPAVFVIALLTIVYMLSVANYTIFMRYFI</sequence>
<feature type="transmembrane region" description="Helical" evidence="1">
    <location>
        <begin position="416"/>
        <end position="437"/>
    </location>
</feature>
<comment type="caution">
    <text evidence="2">The sequence shown here is derived from an EMBL/GenBank/DDBJ whole genome shotgun (WGS) entry which is preliminary data.</text>
</comment>
<dbReference type="InterPro" id="IPR018674">
    <property type="entry name" value="DUF2142_membrane"/>
</dbReference>
<keyword evidence="1" id="KW-0472">Membrane</keyword>
<evidence type="ECO:0000313" key="2">
    <source>
        <dbReference type="EMBL" id="RIV22286.1"/>
    </source>
</evidence>
<gene>
    <name evidence="2" type="ORF">DYU11_14785</name>
</gene>
<name>A0A418M883_9BACT</name>
<accession>A0A418M883</accession>
<evidence type="ECO:0000313" key="3">
    <source>
        <dbReference type="Proteomes" id="UP000283523"/>
    </source>
</evidence>
<feature type="transmembrane region" description="Helical" evidence="1">
    <location>
        <begin position="237"/>
        <end position="259"/>
    </location>
</feature>
<keyword evidence="1" id="KW-0812">Transmembrane</keyword>
<keyword evidence="1" id="KW-1133">Transmembrane helix</keyword>
<reference evidence="2 3" key="1">
    <citation type="submission" date="2018-08" db="EMBL/GenBank/DDBJ databases">
        <title>Fibrisoma montanum sp. nov., isolated from Danxia mountain soil.</title>
        <authorList>
            <person name="Huang Y."/>
        </authorList>
    </citation>
    <scope>NUCLEOTIDE SEQUENCE [LARGE SCALE GENOMIC DNA]</scope>
    <source>
        <strain evidence="2 3">HYT19</strain>
    </source>
</reference>
<feature type="transmembrane region" description="Helical" evidence="1">
    <location>
        <begin position="382"/>
        <end position="404"/>
    </location>
</feature>
<feature type="transmembrane region" description="Helical" evidence="1">
    <location>
        <begin position="148"/>
        <end position="164"/>
    </location>
</feature>
<organism evidence="2 3">
    <name type="scientific">Fibrisoma montanum</name>
    <dbReference type="NCBI Taxonomy" id="2305895"/>
    <lineage>
        <taxon>Bacteria</taxon>
        <taxon>Pseudomonadati</taxon>
        <taxon>Bacteroidota</taxon>
        <taxon>Cytophagia</taxon>
        <taxon>Cytophagales</taxon>
        <taxon>Spirosomataceae</taxon>
        <taxon>Fibrisoma</taxon>
    </lineage>
</organism>
<dbReference type="AlphaFoldDB" id="A0A418M883"/>
<feature type="transmembrane region" description="Helical" evidence="1">
    <location>
        <begin position="323"/>
        <end position="341"/>
    </location>
</feature>
<dbReference type="Pfam" id="PF09913">
    <property type="entry name" value="DUF2142"/>
    <property type="match status" value="1"/>
</dbReference>
<feature type="transmembrane region" description="Helical" evidence="1">
    <location>
        <begin position="198"/>
        <end position="225"/>
    </location>
</feature>
<feature type="transmembrane region" description="Helical" evidence="1">
    <location>
        <begin position="353"/>
        <end position="370"/>
    </location>
</feature>
<protein>
    <submittedName>
        <fullName evidence="2">DUF2142 domain-containing protein</fullName>
    </submittedName>
</protein>
<dbReference type="EMBL" id="QXED01000004">
    <property type="protein sequence ID" value="RIV22286.1"/>
    <property type="molecule type" value="Genomic_DNA"/>
</dbReference>
<evidence type="ECO:0000256" key="1">
    <source>
        <dbReference type="SAM" id="Phobius"/>
    </source>
</evidence>
<proteinExistence type="predicted"/>
<feature type="transmembrane region" description="Helical" evidence="1">
    <location>
        <begin position="294"/>
        <end position="317"/>
    </location>
</feature>
<keyword evidence="3" id="KW-1185">Reference proteome</keyword>